<evidence type="ECO:0000256" key="1">
    <source>
        <dbReference type="SAM" id="MobiDB-lite"/>
    </source>
</evidence>
<dbReference type="AlphaFoldDB" id="I2G7C7"/>
<accession>I2G7C7</accession>
<feature type="region of interest" description="Disordered" evidence="1">
    <location>
        <begin position="73"/>
        <end position="95"/>
    </location>
</feature>
<dbReference type="EMBL" id="HE651210">
    <property type="protein sequence ID" value="CCF70929.1"/>
    <property type="molecule type" value="mRNA"/>
</dbReference>
<reference evidence="2" key="2">
    <citation type="submission" date="2012-01" db="EMBL/GenBank/DDBJ databases">
        <authorList>
            <person name="Kleemann D."/>
        </authorList>
    </citation>
    <scope>NUCLEOTIDE SEQUENCE</scope>
    <source>
        <strain evidence="2">IMI349063A</strain>
        <tissue evidence="2">Infected leaf material</tissue>
    </source>
</reference>
<sequence length="95" mass="10196">MREDLSRNLGALSFVVWPRAWACVACFYLVPKQGEEGEGQQVAADLVGPGCNTPQNATAHVASYCVPFGEEAPPPPPNADAHVLGCSKTRRTRKT</sequence>
<reference evidence="2" key="1">
    <citation type="journal article" date="2012" name="PLoS Pathog.">
        <title>Sequential delivery of host-induced virulence effectors by appressoria and intracellular hyphae of the phytopathogen Colletotrichum higginsianum.</title>
        <authorList>
            <person name="Kleemann J."/>
            <person name="Rincon-Rivera L.J."/>
            <person name="Takahara H."/>
            <person name="Neumann U."/>
            <person name="van Themaat E.V.L."/>
            <person name="van der Does H.C."/>
            <person name="Hacquard S."/>
            <person name="Stueber K."/>
            <person name="Will I."/>
            <person name="Schmalenbach W."/>
            <person name="Schmelzer E."/>
            <person name="O'Connell R."/>
        </authorList>
    </citation>
    <scope>NUCLEOTIDE SEQUENCE</scope>
    <source>
        <strain evidence="2">IMI349063A</strain>
        <tissue evidence="2">Infected leaf material</tissue>
    </source>
</reference>
<organism evidence="2">
    <name type="scientific">Colletotrichum higginsianum</name>
    <dbReference type="NCBI Taxonomy" id="80884"/>
    <lineage>
        <taxon>Eukaryota</taxon>
        <taxon>Fungi</taxon>
        <taxon>Dikarya</taxon>
        <taxon>Ascomycota</taxon>
        <taxon>Pezizomycotina</taxon>
        <taxon>Sordariomycetes</taxon>
        <taxon>Hypocreomycetidae</taxon>
        <taxon>Glomerellales</taxon>
        <taxon>Glomerellaceae</taxon>
        <taxon>Colletotrichum</taxon>
        <taxon>Colletotrichum destructivum species complex</taxon>
    </lineage>
</organism>
<evidence type="ECO:0000313" key="2">
    <source>
        <dbReference type="EMBL" id="CCF70929.1"/>
    </source>
</evidence>
<protein>
    <submittedName>
        <fullName evidence="2">EC48 protein</fullName>
    </submittedName>
</protein>
<name>I2G7C7_9PEZI</name>
<gene>
    <name evidence="2" type="primary">EC48</name>
</gene>
<proteinExistence type="evidence at transcript level"/>